<evidence type="ECO:0000313" key="5">
    <source>
        <dbReference type="Proteomes" id="UP000321561"/>
    </source>
</evidence>
<keyword evidence="1" id="KW-0472">Membrane</keyword>
<evidence type="ECO:0000313" key="6">
    <source>
        <dbReference type="Proteomes" id="UP001571581"/>
    </source>
</evidence>
<name>A0A510L6D0_9FUSO</name>
<feature type="domain" description="PepSY" evidence="2">
    <location>
        <begin position="53"/>
        <end position="114"/>
    </location>
</feature>
<keyword evidence="6" id="KW-1185">Reference proteome</keyword>
<protein>
    <submittedName>
        <fullName evidence="4">PepSY domain-containing protein</fullName>
    </submittedName>
    <submittedName>
        <fullName evidence="3">Propeptide PepSY amd peptidase M4</fullName>
    </submittedName>
</protein>
<organism evidence="3 5">
    <name type="scientific">Leptotrichia hongkongensis</name>
    <dbReference type="NCBI Taxonomy" id="554406"/>
    <lineage>
        <taxon>Bacteria</taxon>
        <taxon>Fusobacteriati</taxon>
        <taxon>Fusobacteriota</taxon>
        <taxon>Fusobacteriia</taxon>
        <taxon>Fusobacteriales</taxon>
        <taxon>Leptotrichiaceae</taxon>
        <taxon>Leptotrichia</taxon>
    </lineage>
</organism>
<sequence>MIKIKKIGCFNYAITLVTFLLSINFLVKGNNIEYKTEVKLTPKVNIKTSDTQITPNKAKSIALGHAGVSETAANFKKIKLDNKNGKAVYEIEFIANNSRYELSIDAGNGSVIKFEKR</sequence>
<dbReference type="Gene3D" id="3.10.450.40">
    <property type="match status" value="1"/>
</dbReference>
<evidence type="ECO:0000313" key="3">
    <source>
        <dbReference type="EMBL" id="BBM59356.1"/>
    </source>
</evidence>
<keyword evidence="1" id="KW-0812">Transmembrane</keyword>
<dbReference type="RefSeq" id="WP_147005439.1">
    <property type="nucleotide sequence ID" value="NZ_AP019846.1"/>
</dbReference>
<dbReference type="KEGG" id="lhg:JMUB5056_0940"/>
<keyword evidence="1" id="KW-1133">Transmembrane helix</keyword>
<accession>A0A510L6D0</accession>
<dbReference type="InterPro" id="IPR025711">
    <property type="entry name" value="PepSY"/>
</dbReference>
<gene>
    <name evidence="4" type="ORF">ACEG17_01135</name>
    <name evidence="3" type="ORF">JMUB5056_0940</name>
</gene>
<dbReference type="Proteomes" id="UP001571581">
    <property type="component" value="Unassembled WGS sequence"/>
</dbReference>
<dbReference type="AlphaFoldDB" id="A0A510L6D0"/>
<dbReference type="Proteomes" id="UP000321561">
    <property type="component" value="Chromosome"/>
</dbReference>
<dbReference type="Pfam" id="PF03413">
    <property type="entry name" value="PepSY"/>
    <property type="match status" value="1"/>
</dbReference>
<evidence type="ECO:0000313" key="4">
    <source>
        <dbReference type="EMBL" id="MFA3798796.1"/>
    </source>
</evidence>
<evidence type="ECO:0000256" key="1">
    <source>
        <dbReference type="SAM" id="Phobius"/>
    </source>
</evidence>
<evidence type="ECO:0000259" key="2">
    <source>
        <dbReference type="Pfam" id="PF03413"/>
    </source>
</evidence>
<proteinExistence type="predicted"/>
<reference evidence="3 5" key="1">
    <citation type="submission" date="2019-07" db="EMBL/GenBank/DDBJ databases">
        <title>Complete Genome Sequence of Leptotrichia hongkongensis Strain JMUB5056.</title>
        <authorList>
            <person name="Watanabe S."/>
            <person name="Cui L."/>
        </authorList>
    </citation>
    <scope>NUCLEOTIDE SEQUENCE [LARGE SCALE GENOMIC DNA]</scope>
    <source>
        <strain evidence="3 5">JMUB5056</strain>
    </source>
</reference>
<dbReference type="EMBL" id="JBGORW010000001">
    <property type="protein sequence ID" value="MFA3798796.1"/>
    <property type="molecule type" value="Genomic_DNA"/>
</dbReference>
<feature type="transmembrane region" description="Helical" evidence="1">
    <location>
        <begin position="7"/>
        <end position="27"/>
    </location>
</feature>
<dbReference type="EMBL" id="AP019846">
    <property type="protein sequence ID" value="BBM59356.1"/>
    <property type="molecule type" value="Genomic_DNA"/>
</dbReference>
<reference evidence="4 6" key="2">
    <citation type="submission" date="2024-07" db="EMBL/GenBank/DDBJ databases">
        <authorList>
            <person name="Li X.-J."/>
            <person name="Wang X."/>
        </authorList>
    </citation>
    <scope>NUCLEOTIDE SEQUENCE [LARGE SCALE GENOMIC DNA]</scope>
    <source>
        <strain evidence="4 6">DSM 23441</strain>
    </source>
</reference>
<dbReference type="OrthoDB" id="81985at2"/>